<dbReference type="InterPro" id="IPR045192">
    <property type="entry name" value="AP180-like"/>
</dbReference>
<dbReference type="Gene3D" id="1.20.58.150">
    <property type="entry name" value="ANTH domain"/>
    <property type="match status" value="1"/>
</dbReference>
<evidence type="ECO:0000256" key="3">
    <source>
        <dbReference type="ARBA" id="ARBA00004600"/>
    </source>
</evidence>
<dbReference type="InterPro" id="IPR014712">
    <property type="entry name" value="ANTH_dom_sf"/>
</dbReference>
<evidence type="ECO:0000256" key="2">
    <source>
        <dbReference type="ARBA" id="ARBA00004555"/>
    </source>
</evidence>
<evidence type="ECO:0000256" key="7">
    <source>
        <dbReference type="ARBA" id="ARBA00023176"/>
    </source>
</evidence>
<dbReference type="InterPro" id="IPR011417">
    <property type="entry name" value="ANTH_dom"/>
</dbReference>
<dbReference type="Pfam" id="PF07651">
    <property type="entry name" value="ANTH"/>
    <property type="match status" value="1"/>
</dbReference>
<dbReference type="GO" id="GO:0072583">
    <property type="term" value="P:clathrin-dependent endocytosis"/>
    <property type="evidence" value="ECO:0007669"/>
    <property type="project" value="InterPro"/>
</dbReference>
<dbReference type="SUPFAM" id="SSF48464">
    <property type="entry name" value="ENTH/VHS domain"/>
    <property type="match status" value="1"/>
</dbReference>
<dbReference type="FunFam" id="1.20.58.150:FF:000005">
    <property type="entry name" value="putative clathrin assembly protein At2g25430"/>
    <property type="match status" value="1"/>
</dbReference>
<dbReference type="GO" id="GO:0005546">
    <property type="term" value="F:phosphatidylinositol-4,5-bisphosphate binding"/>
    <property type="evidence" value="ECO:0007669"/>
    <property type="project" value="TreeGrafter"/>
</dbReference>
<evidence type="ECO:0000313" key="10">
    <source>
        <dbReference type="EMBL" id="KAG0483069.1"/>
    </source>
</evidence>
<dbReference type="SUPFAM" id="SSF89009">
    <property type="entry name" value="GAT-like domain"/>
    <property type="match status" value="1"/>
</dbReference>
<dbReference type="GO" id="GO:0048268">
    <property type="term" value="P:clathrin coat assembly"/>
    <property type="evidence" value="ECO:0007669"/>
    <property type="project" value="InterPro"/>
</dbReference>
<keyword evidence="6" id="KW-0472">Membrane</keyword>
<sequence>MNLDVDSSWMKRVVRLMQVAVAAVVMLEPPAVGRRGAAVKAESGGDRERSCVAIEKGERGGEEVEWAAVVRSSAGGGQERRGLRVNVSAGVALLSRRLGKTRSWAVALKTLILVHRLLSEGDPAYEEEVFFTTRRGTRMLNMADFRDAAGHRSGGWDYSAFVRTYARYLDERLEYKMIGRRQKPRGGMPGEWKMAKAEEEVDEVDEGGEEARSTPLREMPNDRVFARAQHLQVLLDRFLASRPTGAAKTNRIVAMALYPMVKESFQIYFDLTEITATLVDRFMELPVSESVRVHELFCKLSKQLEELDFFYSWSRSAGVSRASDYPEIQRITQKRLDVMDDFIRERSVLPGSHAAGDGASTVELKNPADDMDTVKALPAPPPPIEVAKKENDEELQEEKELTSSALVLVAEQVQPKAAEEEVDFLNLRVDEPTTEKHEDSLALVLFDGATTSALEVQPWKAFRKTEDWEKALVESASNLAGQKPALGGGLDMLMLDGMYAQPQAVARGGADGSASSMAVIGPIHSVTLALPGPPGQGGGAKEDPFAPSAVVPPPSWVQMSDMEKKQHRLVEEQILWQQYARDGMQGKLPSFYSVGGYTHRL</sequence>
<dbReference type="SMART" id="SM00273">
    <property type="entry name" value="ENTH"/>
    <property type="match status" value="1"/>
</dbReference>
<protein>
    <recommendedName>
        <fullName evidence="9">ENTH domain-containing protein</fullName>
    </recommendedName>
</protein>
<organism evidence="10 11">
    <name type="scientific">Vanilla planifolia</name>
    <name type="common">Vanilla</name>
    <dbReference type="NCBI Taxonomy" id="51239"/>
    <lineage>
        <taxon>Eukaryota</taxon>
        <taxon>Viridiplantae</taxon>
        <taxon>Streptophyta</taxon>
        <taxon>Embryophyta</taxon>
        <taxon>Tracheophyta</taxon>
        <taxon>Spermatophyta</taxon>
        <taxon>Magnoliopsida</taxon>
        <taxon>Liliopsida</taxon>
        <taxon>Asparagales</taxon>
        <taxon>Orchidaceae</taxon>
        <taxon>Vanilloideae</taxon>
        <taxon>Vanilleae</taxon>
        <taxon>Vanilla</taxon>
    </lineage>
</organism>
<dbReference type="GO" id="GO:0032050">
    <property type="term" value="F:clathrin heavy chain binding"/>
    <property type="evidence" value="ECO:0007669"/>
    <property type="project" value="TreeGrafter"/>
</dbReference>
<dbReference type="InterPro" id="IPR013809">
    <property type="entry name" value="ENTH"/>
</dbReference>
<reference evidence="10 11" key="1">
    <citation type="journal article" date="2020" name="Nat. Food">
        <title>A phased Vanilla planifolia genome enables genetic improvement of flavour and production.</title>
        <authorList>
            <person name="Hasing T."/>
            <person name="Tang H."/>
            <person name="Brym M."/>
            <person name="Khazi F."/>
            <person name="Huang T."/>
            <person name="Chambers A.H."/>
        </authorList>
    </citation>
    <scope>NUCLEOTIDE SEQUENCE [LARGE SCALE GENOMIC DNA]</scope>
    <source>
        <tissue evidence="10">Leaf</tissue>
    </source>
</reference>
<evidence type="ECO:0000259" key="9">
    <source>
        <dbReference type="PROSITE" id="PS50942"/>
    </source>
</evidence>
<evidence type="ECO:0000313" key="11">
    <source>
        <dbReference type="Proteomes" id="UP000639772"/>
    </source>
</evidence>
<keyword evidence="8" id="KW-0968">Cytoplasmic vesicle</keyword>
<evidence type="ECO:0000256" key="5">
    <source>
        <dbReference type="ARBA" id="ARBA00023034"/>
    </source>
</evidence>
<comment type="caution">
    <text evidence="10">The sequence shown here is derived from an EMBL/GenBank/DDBJ whole genome shotgun (WGS) entry which is preliminary data.</text>
</comment>
<gene>
    <name evidence="10" type="ORF">HPP92_011153</name>
</gene>
<dbReference type="GO" id="GO:0005545">
    <property type="term" value="F:1-phosphatidylinositol binding"/>
    <property type="evidence" value="ECO:0007669"/>
    <property type="project" value="InterPro"/>
</dbReference>
<evidence type="ECO:0000256" key="1">
    <source>
        <dbReference type="ARBA" id="ARBA00004132"/>
    </source>
</evidence>
<dbReference type="InterPro" id="IPR008942">
    <property type="entry name" value="ENTH_VHS"/>
</dbReference>
<dbReference type="GO" id="GO:0000149">
    <property type="term" value="F:SNARE binding"/>
    <property type="evidence" value="ECO:0007669"/>
    <property type="project" value="TreeGrafter"/>
</dbReference>
<dbReference type="GO" id="GO:0005794">
    <property type="term" value="C:Golgi apparatus"/>
    <property type="evidence" value="ECO:0007669"/>
    <property type="project" value="UniProtKB-SubCell"/>
</dbReference>
<dbReference type="PROSITE" id="PS50942">
    <property type="entry name" value="ENTH"/>
    <property type="match status" value="1"/>
</dbReference>
<dbReference type="GO" id="GO:0005905">
    <property type="term" value="C:clathrin-coated pit"/>
    <property type="evidence" value="ECO:0007669"/>
    <property type="project" value="UniProtKB-SubCell"/>
</dbReference>
<dbReference type="PANTHER" id="PTHR22951">
    <property type="entry name" value="CLATHRIN ASSEMBLY PROTEIN"/>
    <property type="match status" value="1"/>
</dbReference>
<dbReference type="InterPro" id="IPR048050">
    <property type="entry name" value="ANTH_N_plant"/>
</dbReference>
<dbReference type="EMBL" id="JADCNM010000005">
    <property type="protein sequence ID" value="KAG0483069.1"/>
    <property type="molecule type" value="Genomic_DNA"/>
</dbReference>
<dbReference type="CDD" id="cd16987">
    <property type="entry name" value="ANTH_N_AP180_plant"/>
    <property type="match status" value="1"/>
</dbReference>
<feature type="domain" description="ENTH" evidence="9">
    <location>
        <begin position="42"/>
        <end position="183"/>
    </location>
</feature>
<dbReference type="Gene3D" id="1.25.40.90">
    <property type="match status" value="1"/>
</dbReference>
<dbReference type="GO" id="GO:0030136">
    <property type="term" value="C:clathrin-coated vesicle"/>
    <property type="evidence" value="ECO:0007669"/>
    <property type="project" value="UniProtKB-SubCell"/>
</dbReference>
<dbReference type="OrthoDB" id="44015at2759"/>
<evidence type="ECO:0000256" key="6">
    <source>
        <dbReference type="ARBA" id="ARBA00023136"/>
    </source>
</evidence>
<dbReference type="AlphaFoldDB" id="A0A835V0R7"/>
<keyword evidence="5" id="KW-0333">Golgi apparatus</keyword>
<keyword evidence="7" id="KW-0168">Coated pit</keyword>
<proteinExistence type="predicted"/>
<evidence type="ECO:0000256" key="4">
    <source>
        <dbReference type="ARBA" id="ARBA00022583"/>
    </source>
</evidence>
<dbReference type="Proteomes" id="UP000639772">
    <property type="component" value="Unassembled WGS sequence"/>
</dbReference>
<dbReference type="PANTHER" id="PTHR22951:SF12">
    <property type="entry name" value="OS05G0426100 PROTEIN"/>
    <property type="match status" value="1"/>
</dbReference>
<evidence type="ECO:0000256" key="8">
    <source>
        <dbReference type="ARBA" id="ARBA00023329"/>
    </source>
</evidence>
<comment type="subcellular location">
    <subcellularLocation>
        <location evidence="1">Cytoplasmic vesicle</location>
        <location evidence="1">Clathrin-coated vesicle</location>
    </subcellularLocation>
    <subcellularLocation>
        <location evidence="2">Golgi apparatus</location>
    </subcellularLocation>
    <subcellularLocation>
        <location evidence="3">Membrane</location>
        <location evidence="3">Clathrin-coated pit</location>
    </subcellularLocation>
</comment>
<accession>A0A835V0R7</accession>
<name>A0A835V0R7_VANPL</name>
<dbReference type="GO" id="GO:0006900">
    <property type="term" value="P:vesicle budding from membrane"/>
    <property type="evidence" value="ECO:0007669"/>
    <property type="project" value="TreeGrafter"/>
</dbReference>
<keyword evidence="4" id="KW-0254">Endocytosis</keyword>